<dbReference type="SUPFAM" id="SSF53474">
    <property type="entry name" value="alpha/beta-Hydrolases"/>
    <property type="match status" value="1"/>
</dbReference>
<dbReference type="Pfam" id="PF00561">
    <property type="entry name" value="Abhydrolase_1"/>
    <property type="match status" value="1"/>
</dbReference>
<dbReference type="Gene3D" id="3.40.50.1820">
    <property type="entry name" value="alpha/beta hydrolase"/>
    <property type="match status" value="1"/>
</dbReference>
<keyword evidence="2" id="KW-0378">Hydrolase</keyword>
<dbReference type="STRING" id="572480.Arnit_1893"/>
<dbReference type="AlphaFoldDB" id="D5V1W3"/>
<evidence type="ECO:0000313" key="2">
    <source>
        <dbReference type="EMBL" id="ADG93547.1"/>
    </source>
</evidence>
<dbReference type="InterPro" id="IPR029058">
    <property type="entry name" value="AB_hydrolase_fold"/>
</dbReference>
<dbReference type="InterPro" id="IPR000073">
    <property type="entry name" value="AB_hydrolase_1"/>
</dbReference>
<accession>D5V1W3</accession>
<evidence type="ECO:0000313" key="3">
    <source>
        <dbReference type="Proteomes" id="UP000000939"/>
    </source>
</evidence>
<protein>
    <submittedName>
        <fullName evidence="2">Alpha/beta hydrolase fold protein</fullName>
    </submittedName>
</protein>
<organism evidence="2 3">
    <name type="scientific">Arcobacter nitrofigilis (strain ATCC 33309 / DSM 7299 / CCUG 15893 / LMG 7604 / NCTC 12251 / CI)</name>
    <name type="common">Campylobacter nitrofigilis</name>
    <dbReference type="NCBI Taxonomy" id="572480"/>
    <lineage>
        <taxon>Bacteria</taxon>
        <taxon>Pseudomonadati</taxon>
        <taxon>Campylobacterota</taxon>
        <taxon>Epsilonproteobacteria</taxon>
        <taxon>Campylobacterales</taxon>
        <taxon>Arcobacteraceae</taxon>
        <taxon>Arcobacter</taxon>
    </lineage>
</organism>
<keyword evidence="3" id="KW-1185">Reference proteome</keyword>
<evidence type="ECO:0000259" key="1">
    <source>
        <dbReference type="Pfam" id="PF00561"/>
    </source>
</evidence>
<dbReference type="OrthoDB" id="9780932at2"/>
<dbReference type="KEGG" id="ant:Arnit_1893"/>
<dbReference type="HOGENOM" id="CLU_020336_29_1_7"/>
<dbReference type="EMBL" id="CP001999">
    <property type="protein sequence ID" value="ADG93547.1"/>
    <property type="molecule type" value="Genomic_DNA"/>
</dbReference>
<proteinExistence type="predicted"/>
<gene>
    <name evidence="2" type="ordered locus">Arnit_1893</name>
</gene>
<dbReference type="Proteomes" id="UP000000939">
    <property type="component" value="Chromosome"/>
</dbReference>
<dbReference type="RefSeq" id="WP_013135692.1">
    <property type="nucleotide sequence ID" value="NC_014166.1"/>
</dbReference>
<dbReference type="eggNOG" id="COG2267">
    <property type="taxonomic scope" value="Bacteria"/>
</dbReference>
<dbReference type="GO" id="GO:0016787">
    <property type="term" value="F:hydrolase activity"/>
    <property type="evidence" value="ECO:0007669"/>
    <property type="project" value="UniProtKB-KW"/>
</dbReference>
<sequence>MKRKIYLIPGFMNDEKLWSRLIPLFDDTYEFIHLEIPKKDSFDEIVEVLNDKIKDEKINLLGFSLGGYISCYFGLKYPNRINKILAVACSPANLNEIECQRRRETIELTKKFGFKGLSRKKVLSLVEPKNQGDEELINLILQMYIDVGEEAFYSQFKATIIREDLSEKLINSDLNLAFLYANEDRLVSSKFMENFSLKAKNIEVTQIEAQTHMLPLERTKEVKEKIIQWF</sequence>
<name>D5V1W3_ARCNC</name>
<reference evidence="2 3" key="1">
    <citation type="journal article" date="2010" name="Stand. Genomic Sci.">
        <title>Complete genome sequence of Arcobacter nitrofigilis type strain (CI).</title>
        <authorList>
            <person name="Pati A."/>
            <person name="Gronow S."/>
            <person name="Lapidus A."/>
            <person name="Copeland A."/>
            <person name="Glavina Del Rio T."/>
            <person name="Nolan M."/>
            <person name="Lucas S."/>
            <person name="Tice H."/>
            <person name="Cheng J.F."/>
            <person name="Han C."/>
            <person name="Chertkov O."/>
            <person name="Bruce D."/>
            <person name="Tapia R."/>
            <person name="Goodwin L."/>
            <person name="Pitluck S."/>
            <person name="Liolios K."/>
            <person name="Ivanova N."/>
            <person name="Mavromatis K."/>
            <person name="Chen A."/>
            <person name="Palaniappan K."/>
            <person name="Land M."/>
            <person name="Hauser L."/>
            <person name="Chang Y.J."/>
            <person name="Jeffries C.D."/>
            <person name="Detter J.C."/>
            <person name="Rohde M."/>
            <person name="Goker M."/>
            <person name="Bristow J."/>
            <person name="Eisen J.A."/>
            <person name="Markowitz V."/>
            <person name="Hugenholtz P."/>
            <person name="Klenk H.P."/>
            <person name="Kyrpides N.C."/>
        </authorList>
    </citation>
    <scope>NUCLEOTIDE SEQUENCE [LARGE SCALE GENOMIC DNA]</scope>
    <source>
        <strain evidence="3">ATCC 33309 / DSM 7299 / CCUG 15893 / LMG 7604 / NCTC 12251 / CI</strain>
    </source>
</reference>
<feature type="domain" description="AB hydrolase-1" evidence="1">
    <location>
        <begin position="39"/>
        <end position="89"/>
    </location>
</feature>